<evidence type="ECO:0000256" key="1">
    <source>
        <dbReference type="SAM" id="MobiDB-lite"/>
    </source>
</evidence>
<dbReference type="Proteomes" id="UP001153076">
    <property type="component" value="Unassembled WGS sequence"/>
</dbReference>
<name>A0A9Q1JHS1_9CARY</name>
<organism evidence="2 3">
    <name type="scientific">Carnegiea gigantea</name>
    <dbReference type="NCBI Taxonomy" id="171969"/>
    <lineage>
        <taxon>Eukaryota</taxon>
        <taxon>Viridiplantae</taxon>
        <taxon>Streptophyta</taxon>
        <taxon>Embryophyta</taxon>
        <taxon>Tracheophyta</taxon>
        <taxon>Spermatophyta</taxon>
        <taxon>Magnoliopsida</taxon>
        <taxon>eudicotyledons</taxon>
        <taxon>Gunneridae</taxon>
        <taxon>Pentapetalae</taxon>
        <taxon>Caryophyllales</taxon>
        <taxon>Cactineae</taxon>
        <taxon>Cactaceae</taxon>
        <taxon>Cactoideae</taxon>
        <taxon>Echinocereeae</taxon>
        <taxon>Carnegiea</taxon>
    </lineage>
</organism>
<feature type="compositionally biased region" description="Polar residues" evidence="1">
    <location>
        <begin position="226"/>
        <end position="240"/>
    </location>
</feature>
<reference evidence="2" key="1">
    <citation type="submission" date="2022-04" db="EMBL/GenBank/DDBJ databases">
        <title>Carnegiea gigantea Genome sequencing and assembly v2.</title>
        <authorList>
            <person name="Copetti D."/>
            <person name="Sanderson M.J."/>
            <person name="Burquez A."/>
            <person name="Wojciechowski M.F."/>
        </authorList>
    </citation>
    <scope>NUCLEOTIDE SEQUENCE</scope>
    <source>
        <strain evidence="2">SGP5-SGP5p</strain>
        <tissue evidence="2">Aerial part</tissue>
    </source>
</reference>
<evidence type="ECO:0000313" key="3">
    <source>
        <dbReference type="Proteomes" id="UP001153076"/>
    </source>
</evidence>
<comment type="caution">
    <text evidence="2">The sequence shown here is derived from an EMBL/GenBank/DDBJ whole genome shotgun (WGS) entry which is preliminary data.</text>
</comment>
<keyword evidence="3" id="KW-1185">Reference proteome</keyword>
<evidence type="ECO:0000313" key="2">
    <source>
        <dbReference type="EMBL" id="KAJ8423304.1"/>
    </source>
</evidence>
<sequence length="285" mass="31269">MDSSWIELPNDHPDYLDGTVKFIKLAKENLIEGRTRCLYKRCKVDNWLPIEEVEQHILFKGDTLDHVKYRGSTSREINIDPPNFISGDDMEGLLRAAFRVDIPRSKDDILHDVVDEPLAERVEYIDVSTPEGELRKALASGLNPVAKSPSSTTTGPNQPCQPLSLVGTSQVNPSTTGLNLPCQPPSLVGTSQVNHSTRSVPLDNQSRSATVKVARGAIQQEVHQKIGSTSQASRESPSNDNNEDLARSSQSQSINKGKGDVGGKQKKSSISKSIRSSRSSWKDNI</sequence>
<feature type="compositionally biased region" description="Low complexity" evidence="1">
    <location>
        <begin position="270"/>
        <end position="279"/>
    </location>
</feature>
<feature type="region of interest" description="Disordered" evidence="1">
    <location>
        <begin position="143"/>
        <end position="209"/>
    </location>
</feature>
<feature type="region of interest" description="Disordered" evidence="1">
    <location>
        <begin position="223"/>
        <end position="285"/>
    </location>
</feature>
<feature type="compositionally biased region" description="Polar residues" evidence="1">
    <location>
        <begin position="188"/>
        <end position="209"/>
    </location>
</feature>
<dbReference type="AlphaFoldDB" id="A0A9Q1JHS1"/>
<dbReference type="EMBL" id="JAKOGI010002001">
    <property type="protein sequence ID" value="KAJ8423304.1"/>
    <property type="molecule type" value="Genomic_DNA"/>
</dbReference>
<proteinExistence type="predicted"/>
<accession>A0A9Q1JHS1</accession>
<protein>
    <submittedName>
        <fullName evidence="2">Uncharacterized protein</fullName>
    </submittedName>
</protein>
<feature type="compositionally biased region" description="Polar residues" evidence="1">
    <location>
        <begin position="148"/>
        <end position="178"/>
    </location>
</feature>
<gene>
    <name evidence="2" type="ORF">Cgig2_022098</name>
</gene>